<evidence type="ECO:0000313" key="6">
    <source>
        <dbReference type="Proteomes" id="UP000215137"/>
    </source>
</evidence>
<keyword evidence="2" id="KW-0645">Protease</keyword>
<protein>
    <submittedName>
        <fullName evidence="5">Peptidase U35</fullName>
    </submittedName>
</protein>
<sequence>MKELRIAEIRAATPSEGSSLILTGRPIVYDQPTTINAPFGEYIEVIKRGALDKADITDVRLLYNHDMNKIPLARTPKTMGLSLDSAGLAMRAELPNTEDGRSVHTAVGRGDLSGMSFAFKVPKDGSQFDAKTNTRTITKIDKVYECSITPFPAYPQTSVEARSAIENIWGKLKSPERQAAKIKLNKILSRSVL</sequence>
<gene>
    <name evidence="5" type="ORF">CKF48_07675</name>
</gene>
<dbReference type="GO" id="GO:0006508">
    <property type="term" value="P:proteolysis"/>
    <property type="evidence" value="ECO:0007669"/>
    <property type="project" value="UniProtKB-KW"/>
</dbReference>
<dbReference type="InterPro" id="IPR006433">
    <property type="entry name" value="Prohead_protease"/>
</dbReference>
<organism evidence="5 6">
    <name type="scientific">Cytobacillus kochii</name>
    <dbReference type="NCBI Taxonomy" id="859143"/>
    <lineage>
        <taxon>Bacteria</taxon>
        <taxon>Bacillati</taxon>
        <taxon>Bacillota</taxon>
        <taxon>Bacilli</taxon>
        <taxon>Bacillales</taxon>
        <taxon>Bacillaceae</taxon>
        <taxon>Cytobacillus</taxon>
    </lineage>
</organism>
<accession>A0A248TG92</accession>
<evidence type="ECO:0000256" key="1">
    <source>
        <dbReference type="ARBA" id="ARBA00022612"/>
    </source>
</evidence>
<dbReference type="AlphaFoldDB" id="A0A248TG92"/>
<evidence type="ECO:0000256" key="2">
    <source>
        <dbReference type="ARBA" id="ARBA00022670"/>
    </source>
</evidence>
<dbReference type="NCBIfam" id="TIGR01543">
    <property type="entry name" value="proheadase_HK97"/>
    <property type="match status" value="1"/>
</dbReference>
<dbReference type="KEGG" id="bko:CKF48_07675"/>
<dbReference type="RefSeq" id="WP_095370793.1">
    <property type="nucleotide sequence ID" value="NZ_CP022983.1"/>
</dbReference>
<keyword evidence="6" id="KW-1185">Reference proteome</keyword>
<reference evidence="5 6" key="1">
    <citation type="submission" date="2017-08" db="EMBL/GenBank/DDBJ databases">
        <title>Complete Genome Sequence of Bacillus kochii Oregon-R-modENCODE STRAIN BDGP4, isolated from Drosophila melanogaster gut.</title>
        <authorList>
            <person name="Wan K.H."/>
            <person name="Yu C."/>
            <person name="Park S."/>
            <person name="Hammonds A.S."/>
            <person name="Booth B.W."/>
            <person name="Celniker S.E."/>
        </authorList>
    </citation>
    <scope>NUCLEOTIDE SEQUENCE [LARGE SCALE GENOMIC DNA]</scope>
    <source>
        <strain evidence="5 6">BDGP4</strain>
    </source>
</reference>
<dbReference type="EMBL" id="CP022983">
    <property type="protein sequence ID" value="ASV67218.1"/>
    <property type="molecule type" value="Genomic_DNA"/>
</dbReference>
<dbReference type="Proteomes" id="UP000215137">
    <property type="component" value="Chromosome"/>
</dbReference>
<dbReference type="InterPro" id="IPR054613">
    <property type="entry name" value="Peptidase_S78_dom"/>
</dbReference>
<evidence type="ECO:0000259" key="4">
    <source>
        <dbReference type="Pfam" id="PF04586"/>
    </source>
</evidence>
<dbReference type="OrthoDB" id="64791at2"/>
<evidence type="ECO:0000256" key="3">
    <source>
        <dbReference type="ARBA" id="ARBA00022801"/>
    </source>
</evidence>
<dbReference type="GO" id="GO:0008233">
    <property type="term" value="F:peptidase activity"/>
    <property type="evidence" value="ECO:0007669"/>
    <property type="project" value="UniProtKB-KW"/>
</dbReference>
<name>A0A248TG92_9BACI</name>
<proteinExistence type="predicted"/>
<feature type="domain" description="Prohead serine protease" evidence="4">
    <location>
        <begin position="9"/>
        <end position="165"/>
    </location>
</feature>
<keyword evidence="3" id="KW-0378">Hydrolase</keyword>
<keyword evidence="1" id="KW-1188">Viral release from host cell</keyword>
<dbReference type="Pfam" id="PF04586">
    <property type="entry name" value="Peptidase_S78"/>
    <property type="match status" value="1"/>
</dbReference>
<evidence type="ECO:0000313" key="5">
    <source>
        <dbReference type="EMBL" id="ASV67218.1"/>
    </source>
</evidence>